<dbReference type="PANTHER" id="PTHR23501">
    <property type="entry name" value="MAJOR FACILITATOR SUPERFAMILY"/>
    <property type="match status" value="1"/>
</dbReference>
<feature type="transmembrane region" description="Helical" evidence="7">
    <location>
        <begin position="266"/>
        <end position="286"/>
    </location>
</feature>
<protein>
    <submittedName>
        <fullName evidence="9">Multidrug resistance protein fnx1</fullName>
    </submittedName>
</protein>
<proteinExistence type="inferred from homology"/>
<dbReference type="Gene3D" id="1.20.1250.20">
    <property type="entry name" value="MFS general substrate transporter like domains"/>
    <property type="match status" value="1"/>
</dbReference>
<dbReference type="GO" id="GO:0000329">
    <property type="term" value="C:fungal-type vacuole membrane"/>
    <property type="evidence" value="ECO:0007669"/>
    <property type="project" value="TreeGrafter"/>
</dbReference>
<dbReference type="OMA" id="PLMPWHI"/>
<feature type="transmembrane region" description="Helical" evidence="7">
    <location>
        <begin position="196"/>
        <end position="215"/>
    </location>
</feature>
<feature type="domain" description="Major facilitator superfamily (MFS) profile" evidence="8">
    <location>
        <begin position="45"/>
        <end position="533"/>
    </location>
</feature>
<keyword evidence="6 7" id="KW-0472">Membrane</keyword>
<evidence type="ECO:0000259" key="8">
    <source>
        <dbReference type="PROSITE" id="PS50850"/>
    </source>
</evidence>
<comment type="caution">
    <text evidence="9">The sequence shown here is derived from an EMBL/GenBank/DDBJ whole genome shotgun (WGS) entry which is preliminary data.</text>
</comment>
<evidence type="ECO:0000313" key="10">
    <source>
        <dbReference type="Proteomes" id="UP000189513"/>
    </source>
</evidence>
<gene>
    <name evidence="9" type="ORF">BON22_4899</name>
</gene>
<dbReference type="PANTHER" id="PTHR23501:SF191">
    <property type="entry name" value="VACUOLAR BASIC AMINO ACID TRANSPORTER 4"/>
    <property type="match status" value="1"/>
</dbReference>
<feature type="transmembrane region" description="Helical" evidence="7">
    <location>
        <begin position="370"/>
        <end position="388"/>
    </location>
</feature>
<keyword evidence="5 7" id="KW-1133">Transmembrane helix</keyword>
<dbReference type="SUPFAM" id="SSF103473">
    <property type="entry name" value="MFS general substrate transporter"/>
    <property type="match status" value="1"/>
</dbReference>
<keyword evidence="10" id="KW-1185">Reference proteome</keyword>
<feature type="transmembrane region" description="Helical" evidence="7">
    <location>
        <begin position="135"/>
        <end position="156"/>
    </location>
</feature>
<dbReference type="InterPro" id="IPR020846">
    <property type="entry name" value="MFS_dom"/>
</dbReference>
<keyword evidence="3" id="KW-0813">Transport</keyword>
<dbReference type="InterPro" id="IPR036259">
    <property type="entry name" value="MFS_trans_sf"/>
</dbReference>
<dbReference type="PROSITE" id="PS50850">
    <property type="entry name" value="MFS"/>
    <property type="match status" value="1"/>
</dbReference>
<dbReference type="STRING" id="36022.A0A1V2L1V0"/>
<evidence type="ECO:0000256" key="6">
    <source>
        <dbReference type="ARBA" id="ARBA00023136"/>
    </source>
</evidence>
<evidence type="ECO:0000256" key="1">
    <source>
        <dbReference type="ARBA" id="ARBA00004127"/>
    </source>
</evidence>
<feature type="transmembrane region" description="Helical" evidence="7">
    <location>
        <begin position="345"/>
        <end position="363"/>
    </location>
</feature>
<evidence type="ECO:0000256" key="4">
    <source>
        <dbReference type="ARBA" id="ARBA00022692"/>
    </source>
</evidence>
<dbReference type="InterPro" id="IPR011701">
    <property type="entry name" value="MFS"/>
</dbReference>
<evidence type="ECO:0000256" key="5">
    <source>
        <dbReference type="ARBA" id="ARBA00022989"/>
    </source>
</evidence>
<feature type="transmembrane region" description="Helical" evidence="7">
    <location>
        <begin position="408"/>
        <end position="426"/>
    </location>
</feature>
<feature type="transmembrane region" description="Helical" evidence="7">
    <location>
        <begin position="510"/>
        <end position="528"/>
    </location>
</feature>
<dbReference type="AlphaFoldDB" id="A0A1V2L1V0"/>
<feature type="transmembrane region" description="Helical" evidence="7">
    <location>
        <begin position="80"/>
        <end position="98"/>
    </location>
</feature>
<dbReference type="Gene3D" id="1.20.1720.10">
    <property type="entry name" value="Multidrug resistance protein D"/>
    <property type="match status" value="1"/>
</dbReference>
<feature type="transmembrane region" description="Helical" evidence="7">
    <location>
        <begin position="236"/>
        <end position="254"/>
    </location>
</feature>
<evidence type="ECO:0000256" key="2">
    <source>
        <dbReference type="ARBA" id="ARBA00008335"/>
    </source>
</evidence>
<dbReference type="EMBL" id="MPUK01000012">
    <property type="protein sequence ID" value="ONH65226.1"/>
    <property type="molecule type" value="Genomic_DNA"/>
</dbReference>
<name>A0A1V2L1V0_CYBFA</name>
<dbReference type="GO" id="GO:0012505">
    <property type="term" value="C:endomembrane system"/>
    <property type="evidence" value="ECO:0007669"/>
    <property type="project" value="UniProtKB-SubCell"/>
</dbReference>
<accession>A0A1V2L1V0</accession>
<dbReference type="CDD" id="cd17502">
    <property type="entry name" value="MFS_Azr1_MDR_like"/>
    <property type="match status" value="1"/>
</dbReference>
<keyword evidence="4 7" id="KW-0812">Transmembrane</keyword>
<comment type="similarity">
    <text evidence="2">Belongs to the major facilitator superfamily.</text>
</comment>
<evidence type="ECO:0000313" key="9">
    <source>
        <dbReference type="EMBL" id="ONH65226.1"/>
    </source>
</evidence>
<sequence length="535" mass="57087">MSKPLSEQSSLLLRTSDSSSIENFYTDPEILSAGIEKAHPDRWHIIPSLWCGAFLAALDSTVVAATYANMGSSLGDSSKASWVATAYMLSSAALQPLYGGLSDIFGRKKALMWANGLFLLGSLGCSMSQTMTQLVVARTVAGLGGAGLGTLSSIVVSDLVPLRERSTYNGFANLVYGCGQVVGAPLGGYLADTVGWRFAFWIQCPITLISLLVIYTKVNIPIAQSMKISSLGEIDFFGSAALIIAVVSLLIFSQSIGEVNSPDSSLILLILLTMVFFVSFITFAWIESTVINPIVPLNTLLSRNPLLSGLTNLFGYAGAFAVMFNVPLFLQIVVGETASMAGSRLISNVAGMCSGSLGAGFIIRRTQKFYAVLIIGVVLEIVGAIGISSLHKGQPEWVYQLCTFPSGAGHGIVLSASLMAVISSVSKERQARATSISYLFRVCGGAFGVSMTASVNNFFLRQGLEYAFAGVPDKRTLILKIMSQVTYIDHLSPELKVAAVDVYNSVIHKSFYVTIGVHLLSACFALGIEEYPLNR</sequence>
<dbReference type="GO" id="GO:0015174">
    <property type="term" value="F:basic amino acid transmembrane transporter activity"/>
    <property type="evidence" value="ECO:0007669"/>
    <property type="project" value="TreeGrafter"/>
</dbReference>
<feature type="transmembrane region" description="Helical" evidence="7">
    <location>
        <begin position="49"/>
        <end position="68"/>
    </location>
</feature>
<dbReference type="VEuPathDB" id="FungiDB:BON22_4899"/>
<feature type="transmembrane region" description="Helical" evidence="7">
    <location>
        <begin position="306"/>
        <end position="333"/>
    </location>
</feature>
<evidence type="ECO:0000256" key="7">
    <source>
        <dbReference type="SAM" id="Phobius"/>
    </source>
</evidence>
<organism evidence="9 10">
    <name type="scientific">Cyberlindnera fabianii</name>
    <name type="common">Yeast</name>
    <name type="synonym">Hansenula fabianii</name>
    <dbReference type="NCBI Taxonomy" id="36022"/>
    <lineage>
        <taxon>Eukaryota</taxon>
        <taxon>Fungi</taxon>
        <taxon>Dikarya</taxon>
        <taxon>Ascomycota</taxon>
        <taxon>Saccharomycotina</taxon>
        <taxon>Saccharomycetes</taxon>
        <taxon>Phaffomycetales</taxon>
        <taxon>Phaffomycetaceae</taxon>
        <taxon>Cyberlindnera</taxon>
    </lineage>
</organism>
<evidence type="ECO:0000256" key="3">
    <source>
        <dbReference type="ARBA" id="ARBA00022448"/>
    </source>
</evidence>
<feature type="transmembrane region" description="Helical" evidence="7">
    <location>
        <begin position="438"/>
        <end position="459"/>
    </location>
</feature>
<dbReference type="Pfam" id="PF07690">
    <property type="entry name" value="MFS_1"/>
    <property type="match status" value="1"/>
</dbReference>
<comment type="subcellular location">
    <subcellularLocation>
        <location evidence="1">Endomembrane system</location>
        <topology evidence="1">Multi-pass membrane protein</topology>
    </subcellularLocation>
</comment>
<dbReference type="Proteomes" id="UP000189513">
    <property type="component" value="Unassembled WGS sequence"/>
</dbReference>
<reference evidence="10" key="1">
    <citation type="journal article" date="2017" name="Genome Announc.">
        <title>Genome sequences of Cyberlindnera fabianii 65, Pichia kudriavzevii 129, and Saccharomyces cerevisiae 131 isolated from fermented masau fruits in Zimbabwe.</title>
        <authorList>
            <person name="van Rijswijck I.M.H."/>
            <person name="Derks M.F.L."/>
            <person name="Abee T."/>
            <person name="de Ridder D."/>
            <person name="Smid E.J."/>
        </authorList>
    </citation>
    <scope>NUCLEOTIDE SEQUENCE [LARGE SCALE GENOMIC DNA]</scope>
    <source>
        <strain evidence="10">65</strain>
    </source>
</reference>